<organism evidence="9 10">
    <name type="scientific">Candidatus Methylumidiphilus alinenensis</name>
    <dbReference type="NCBI Taxonomy" id="2202197"/>
    <lineage>
        <taxon>Bacteria</taxon>
        <taxon>Pseudomonadati</taxon>
        <taxon>Pseudomonadota</taxon>
        <taxon>Gammaproteobacteria</taxon>
        <taxon>Methylococcales</taxon>
        <taxon>Candidatus Methylumidiphilus</taxon>
    </lineage>
</organism>
<keyword evidence="3" id="KW-0540">Nuclease</keyword>
<evidence type="ECO:0000256" key="4">
    <source>
        <dbReference type="ARBA" id="ARBA00022759"/>
    </source>
</evidence>
<evidence type="ECO:0000256" key="6">
    <source>
        <dbReference type="ARBA" id="ARBA00022884"/>
    </source>
</evidence>
<dbReference type="AlphaFoldDB" id="A0A2W4TQS6"/>
<protein>
    <submittedName>
        <fullName evidence="9">Type II toxin-antitoxin system HicA family toxin</fullName>
    </submittedName>
</protein>
<comment type="caution">
    <text evidence="9">The sequence shown here is derived from an EMBL/GenBank/DDBJ whole genome shotgun (WGS) entry which is preliminary data.</text>
</comment>
<evidence type="ECO:0000313" key="8">
    <source>
        <dbReference type="EMBL" id="PZN82662.1"/>
    </source>
</evidence>
<keyword evidence="4" id="KW-0255">Endonuclease</keyword>
<accession>A0A2W4TQS6</accession>
<keyword evidence="6" id="KW-0694">RNA-binding</keyword>
<dbReference type="GO" id="GO:0003729">
    <property type="term" value="F:mRNA binding"/>
    <property type="evidence" value="ECO:0007669"/>
    <property type="project" value="InterPro"/>
</dbReference>
<gene>
    <name evidence="9" type="ORF">DM484_00675</name>
    <name evidence="8" type="ORF">DM484_06035</name>
</gene>
<dbReference type="Pfam" id="PF07927">
    <property type="entry name" value="HicA_toxin"/>
    <property type="match status" value="1"/>
</dbReference>
<dbReference type="InterPro" id="IPR038570">
    <property type="entry name" value="HicA_sf"/>
</dbReference>
<keyword evidence="5" id="KW-0378">Hydrolase</keyword>
<keyword evidence="2" id="KW-1277">Toxin-antitoxin system</keyword>
<reference evidence="9 10" key="1">
    <citation type="journal article" date="2018" name="Aquat. Microb. Ecol.">
        <title>Gammaproteobacterial methanotrophs dominate.</title>
        <authorList>
            <person name="Rissanen A.J."/>
            <person name="Saarenheimo J."/>
            <person name="Tiirola M."/>
            <person name="Peura S."/>
            <person name="Aalto S.L."/>
            <person name="Karvinen A."/>
            <person name="Nykanen H."/>
        </authorList>
    </citation>
    <scope>NUCLEOTIDE SEQUENCE [LARGE SCALE GENOMIC DNA]</scope>
    <source>
        <strain evidence="9">AMbin10</strain>
    </source>
</reference>
<name>A0A2W4TQS6_9GAMM</name>
<evidence type="ECO:0000256" key="1">
    <source>
        <dbReference type="ARBA" id="ARBA00006620"/>
    </source>
</evidence>
<evidence type="ECO:0000313" key="9">
    <source>
        <dbReference type="EMBL" id="PZN86784.1"/>
    </source>
</evidence>
<dbReference type="Gene3D" id="3.30.920.30">
    <property type="entry name" value="Hypothetical protein"/>
    <property type="match status" value="1"/>
</dbReference>
<comment type="similarity">
    <text evidence="1">Belongs to the HicA mRNA interferase family.</text>
</comment>
<dbReference type="EMBL" id="QJPH01000065">
    <property type="protein sequence ID" value="PZN86784.1"/>
    <property type="molecule type" value="Genomic_DNA"/>
</dbReference>
<keyword evidence="7" id="KW-0346">Stress response</keyword>
<evidence type="ECO:0000256" key="2">
    <source>
        <dbReference type="ARBA" id="ARBA00022649"/>
    </source>
</evidence>
<evidence type="ECO:0000256" key="7">
    <source>
        <dbReference type="ARBA" id="ARBA00023016"/>
    </source>
</evidence>
<dbReference type="GO" id="GO:0004519">
    <property type="term" value="F:endonuclease activity"/>
    <property type="evidence" value="ECO:0007669"/>
    <property type="project" value="UniProtKB-KW"/>
</dbReference>
<proteinExistence type="inferred from homology"/>
<dbReference type="Proteomes" id="UP000249396">
    <property type="component" value="Unassembled WGS sequence"/>
</dbReference>
<dbReference type="GO" id="GO:0016787">
    <property type="term" value="F:hydrolase activity"/>
    <property type="evidence" value="ECO:0007669"/>
    <property type="project" value="UniProtKB-KW"/>
</dbReference>
<evidence type="ECO:0000256" key="5">
    <source>
        <dbReference type="ARBA" id="ARBA00022801"/>
    </source>
</evidence>
<dbReference type="SUPFAM" id="SSF54786">
    <property type="entry name" value="YcfA/nrd intein domain"/>
    <property type="match status" value="1"/>
</dbReference>
<dbReference type="InterPro" id="IPR012933">
    <property type="entry name" value="HicA_mRNA_interferase"/>
</dbReference>
<evidence type="ECO:0000313" key="10">
    <source>
        <dbReference type="Proteomes" id="UP000249396"/>
    </source>
</evidence>
<sequence length="70" mass="7970">MKGSEFIKRVQRYAKVNHLDCRVDEKRGKGSHVTLYLDDKLTIVRNPKDELKTGTLNAMLKQLGLTLGDL</sequence>
<dbReference type="EMBL" id="QJPH01000208">
    <property type="protein sequence ID" value="PZN82662.1"/>
    <property type="molecule type" value="Genomic_DNA"/>
</dbReference>
<evidence type="ECO:0000256" key="3">
    <source>
        <dbReference type="ARBA" id="ARBA00022722"/>
    </source>
</evidence>